<dbReference type="InterPro" id="IPR006015">
    <property type="entry name" value="Universal_stress_UspA"/>
</dbReference>
<dbReference type="EMBL" id="CP009552">
    <property type="protein sequence ID" value="AIY90087.1"/>
    <property type="molecule type" value="Genomic_DNA"/>
</dbReference>
<dbReference type="InterPro" id="IPR014729">
    <property type="entry name" value="Rossmann-like_a/b/a_fold"/>
</dbReference>
<gene>
    <name evidence="3" type="ORF">GACE_1043</name>
</gene>
<dbReference type="GeneID" id="24797630"/>
<evidence type="ECO:0000313" key="4">
    <source>
        <dbReference type="Proteomes" id="UP000030624"/>
    </source>
</evidence>
<dbReference type="SUPFAM" id="SSF52402">
    <property type="entry name" value="Adenine nucleotide alpha hydrolases-like"/>
    <property type="match status" value="2"/>
</dbReference>
<dbReference type="Pfam" id="PF00582">
    <property type="entry name" value="Usp"/>
    <property type="match status" value="2"/>
</dbReference>
<dbReference type="eggNOG" id="arCOG00449">
    <property type="taxonomic scope" value="Archaea"/>
</dbReference>
<dbReference type="KEGG" id="gac:GACE_1043"/>
<feature type="domain" description="UspA" evidence="2">
    <location>
        <begin position="159"/>
        <end position="283"/>
    </location>
</feature>
<comment type="similarity">
    <text evidence="1">Belongs to the universal stress protein A family.</text>
</comment>
<dbReference type="Gene3D" id="3.40.50.620">
    <property type="entry name" value="HUPs"/>
    <property type="match status" value="2"/>
</dbReference>
<dbReference type="InterPro" id="IPR006016">
    <property type="entry name" value="UspA"/>
</dbReference>
<organism evidence="3 4">
    <name type="scientific">Geoglobus acetivorans</name>
    <dbReference type="NCBI Taxonomy" id="565033"/>
    <lineage>
        <taxon>Archaea</taxon>
        <taxon>Methanobacteriati</taxon>
        <taxon>Methanobacteriota</taxon>
        <taxon>Archaeoglobi</taxon>
        <taxon>Archaeoglobales</taxon>
        <taxon>Archaeoglobaceae</taxon>
        <taxon>Geoglobus</taxon>
    </lineage>
</organism>
<dbReference type="Proteomes" id="UP000030624">
    <property type="component" value="Chromosome"/>
</dbReference>
<dbReference type="AlphaFoldDB" id="A0A0A7GGL6"/>
<evidence type="ECO:0000259" key="2">
    <source>
        <dbReference type="Pfam" id="PF00582"/>
    </source>
</evidence>
<feature type="domain" description="UspA" evidence="2">
    <location>
        <begin position="1"/>
        <end position="142"/>
    </location>
</feature>
<dbReference type="PRINTS" id="PR01438">
    <property type="entry name" value="UNVRSLSTRESS"/>
</dbReference>
<protein>
    <submittedName>
        <fullName evidence="3">Universal stress protein family</fullName>
    </submittedName>
</protein>
<dbReference type="STRING" id="565033.GACE_1043"/>
<reference evidence="3 4" key="1">
    <citation type="journal article" date="2015" name="Appl. Environ. Microbiol.">
        <title>The Geoglobus acetivorans genome: Fe(III) reduction, acetate utilization, autotrophic growth, and degradation of aromatic compounds in a hyperthermophilic archaeon.</title>
        <authorList>
            <person name="Mardanov A.V."/>
            <person name="Slododkina G.B."/>
            <person name="Slobodkin A.I."/>
            <person name="Beletsky A.V."/>
            <person name="Gavrilov S.N."/>
            <person name="Kublanov I.V."/>
            <person name="Bonch-Osmolovskaya E.A."/>
            <person name="Skryabin K.G."/>
            <person name="Ravin N.V."/>
        </authorList>
    </citation>
    <scope>NUCLEOTIDE SEQUENCE [LARGE SCALE GENOMIC DNA]</scope>
    <source>
        <strain evidence="3 4">SBH6</strain>
    </source>
</reference>
<proteinExistence type="inferred from homology"/>
<evidence type="ECO:0000256" key="1">
    <source>
        <dbReference type="ARBA" id="ARBA00008791"/>
    </source>
</evidence>
<sequence length="284" mass="31240">MIKKVLFPTDFSKASEEGICVFEDLKSVGLEEVIITHVIDLNRLIGPVSGIDIPAVIHDYEEESNQNLKKFAELIEKTGVKAVIDDIRMGEPSSTICDVAEEKGVDAVVIPSHGKGLLAGVLLGSVSEGVVKRSKKPVLVVKLTAQNNGEIRKEFDRLFSRILFAYDFSEQSDRLKEYVKLFAEKGGSDEVMIVHVIEKGEELSDEQIEKLESIKREFENAGVSADLFIESGTPYKEISRLVDEKLASLVAISSTGKGLIKSLLGGTADNVVRRSKVPVFVYKQ</sequence>
<evidence type="ECO:0000313" key="3">
    <source>
        <dbReference type="EMBL" id="AIY90087.1"/>
    </source>
</evidence>
<accession>A0A0A7GGL6</accession>
<dbReference type="PANTHER" id="PTHR46268:SF26">
    <property type="entry name" value="UNIVERSAL STRESS PROTEIN MJ0577"/>
    <property type="match status" value="1"/>
</dbReference>
<dbReference type="PANTHER" id="PTHR46268">
    <property type="entry name" value="STRESS RESPONSE PROTEIN NHAX"/>
    <property type="match status" value="1"/>
</dbReference>
<dbReference type="HOGENOM" id="CLU_049301_2_0_2"/>
<dbReference type="CDD" id="cd00293">
    <property type="entry name" value="USP-like"/>
    <property type="match status" value="2"/>
</dbReference>
<name>A0A0A7GGL6_GEOAI</name>
<dbReference type="RefSeq" id="WP_048091744.1">
    <property type="nucleotide sequence ID" value="NZ_CP009552.1"/>
</dbReference>